<dbReference type="GO" id="GO:0005634">
    <property type="term" value="C:nucleus"/>
    <property type="evidence" value="ECO:0007669"/>
    <property type="project" value="UniProtKB-SubCell"/>
</dbReference>
<evidence type="ECO:0000313" key="8">
    <source>
        <dbReference type="EMBL" id="CAD8582208.1"/>
    </source>
</evidence>
<feature type="domain" description="AP2/ERF" evidence="7">
    <location>
        <begin position="105"/>
        <end position="164"/>
    </location>
</feature>
<evidence type="ECO:0000256" key="3">
    <source>
        <dbReference type="ARBA" id="ARBA00023125"/>
    </source>
</evidence>
<keyword evidence="5" id="KW-0539">Nucleus</keyword>
<dbReference type="GO" id="GO:0003700">
    <property type="term" value="F:DNA-binding transcription factor activity"/>
    <property type="evidence" value="ECO:0007669"/>
    <property type="project" value="InterPro"/>
</dbReference>
<dbReference type="AlphaFoldDB" id="A0A7S0KHW6"/>
<name>A0A7S0KHW6_9CHLO</name>
<dbReference type="PROSITE" id="PS51032">
    <property type="entry name" value="AP2_ERF"/>
    <property type="match status" value="1"/>
</dbReference>
<feature type="compositionally biased region" description="Gly residues" evidence="6">
    <location>
        <begin position="53"/>
        <end position="64"/>
    </location>
</feature>
<gene>
    <name evidence="8" type="ORF">OMED0929_LOCUS3732</name>
</gene>
<feature type="compositionally biased region" description="Low complexity" evidence="6">
    <location>
        <begin position="22"/>
        <end position="36"/>
    </location>
</feature>
<evidence type="ECO:0000256" key="5">
    <source>
        <dbReference type="ARBA" id="ARBA00023242"/>
    </source>
</evidence>
<protein>
    <recommendedName>
        <fullName evidence="7">AP2/ERF domain-containing protein</fullName>
    </recommendedName>
</protein>
<keyword evidence="4" id="KW-0804">Transcription</keyword>
<dbReference type="Gene3D" id="3.30.730.10">
    <property type="entry name" value="AP2/ERF domain"/>
    <property type="match status" value="1"/>
</dbReference>
<dbReference type="SMART" id="SM00380">
    <property type="entry name" value="AP2"/>
    <property type="match status" value="1"/>
</dbReference>
<accession>A0A7S0KHW6</accession>
<dbReference type="InterPro" id="IPR036955">
    <property type="entry name" value="AP2/ERF_dom_sf"/>
</dbReference>
<reference evidence="8" key="1">
    <citation type="submission" date="2021-01" db="EMBL/GenBank/DDBJ databases">
        <authorList>
            <person name="Corre E."/>
            <person name="Pelletier E."/>
            <person name="Niang G."/>
            <person name="Scheremetjew M."/>
            <person name="Finn R."/>
            <person name="Kale V."/>
            <person name="Holt S."/>
            <person name="Cochrane G."/>
            <person name="Meng A."/>
            <person name="Brown T."/>
            <person name="Cohen L."/>
        </authorList>
    </citation>
    <scope>NUCLEOTIDE SEQUENCE</scope>
    <source>
        <strain evidence="8">Clade-D-RCC2572</strain>
    </source>
</reference>
<dbReference type="PANTHER" id="PTHR32467">
    <property type="entry name" value="AP2-LIKE ETHYLENE-RESPONSIVE TRANSCRIPTION FACTOR"/>
    <property type="match status" value="1"/>
</dbReference>
<feature type="region of interest" description="Disordered" evidence="6">
    <location>
        <begin position="195"/>
        <end position="255"/>
    </location>
</feature>
<organism evidence="8">
    <name type="scientific">Ostreococcus mediterraneus</name>
    <dbReference type="NCBI Taxonomy" id="1486918"/>
    <lineage>
        <taxon>Eukaryota</taxon>
        <taxon>Viridiplantae</taxon>
        <taxon>Chlorophyta</taxon>
        <taxon>Mamiellophyceae</taxon>
        <taxon>Mamiellales</taxon>
        <taxon>Bathycoccaceae</taxon>
        <taxon>Ostreococcus</taxon>
    </lineage>
</organism>
<dbReference type="PANTHER" id="PTHR32467:SF213">
    <property type="entry name" value="OS03G0770700 PROTEIN"/>
    <property type="match status" value="1"/>
</dbReference>
<comment type="subcellular location">
    <subcellularLocation>
        <location evidence="1">Nucleus</location>
    </subcellularLocation>
</comment>
<evidence type="ECO:0000256" key="4">
    <source>
        <dbReference type="ARBA" id="ARBA00023163"/>
    </source>
</evidence>
<feature type="compositionally biased region" description="Basic and acidic residues" evidence="6">
    <location>
        <begin position="1"/>
        <end position="21"/>
    </location>
</feature>
<dbReference type="GO" id="GO:0003677">
    <property type="term" value="F:DNA binding"/>
    <property type="evidence" value="ECO:0007669"/>
    <property type="project" value="UniProtKB-KW"/>
</dbReference>
<sequence length="304" mass="32995">MMHARDRVGRDASADVRDRGSTRSSSARSSKTLKASPSESEVGDRAREDDDGGGGGDGPQGSDGGSKSPSENESEASGKSRNVSVKDLVTNLKAQARRHDSRTSPYRGVSLLRQTGKYHAQINVQRKQIHLGFFFSEEEAARAYDRAAIFKASVEGGVICTNMDINEYRDEIPALQSMTQPELLQMLHAMKLKSNEKQAPPSPRKMPKAPARTSTNAKMERKVGVVLPPPPPAMKIEKRSSGSSPSSSTQDVGSPRFDALSTAVSKFSDDSIDFHPCPVPAVVDLHLSKRRRTRIQPQQAPAMA</sequence>
<dbReference type="InterPro" id="IPR016177">
    <property type="entry name" value="DNA-bd_dom_sf"/>
</dbReference>
<evidence type="ECO:0000256" key="6">
    <source>
        <dbReference type="SAM" id="MobiDB-lite"/>
    </source>
</evidence>
<keyword evidence="3" id="KW-0238">DNA-binding</keyword>
<dbReference type="InterPro" id="IPR001471">
    <property type="entry name" value="AP2/ERF_dom"/>
</dbReference>
<proteinExistence type="predicted"/>
<evidence type="ECO:0000256" key="1">
    <source>
        <dbReference type="ARBA" id="ARBA00004123"/>
    </source>
</evidence>
<evidence type="ECO:0000259" key="7">
    <source>
        <dbReference type="PROSITE" id="PS51032"/>
    </source>
</evidence>
<dbReference type="EMBL" id="HBEW01004476">
    <property type="protein sequence ID" value="CAD8582208.1"/>
    <property type="molecule type" value="Transcribed_RNA"/>
</dbReference>
<evidence type="ECO:0000256" key="2">
    <source>
        <dbReference type="ARBA" id="ARBA00023015"/>
    </source>
</evidence>
<keyword evidence="2" id="KW-0805">Transcription regulation</keyword>
<feature type="region of interest" description="Disordered" evidence="6">
    <location>
        <begin position="1"/>
        <end position="86"/>
    </location>
</feature>
<dbReference type="SUPFAM" id="SSF54171">
    <property type="entry name" value="DNA-binding domain"/>
    <property type="match status" value="1"/>
</dbReference>